<name>A0A9Q3DJS3_9BASI</name>
<sequence>MTSYYLRFPFEQGDRNELIALGLQSSVKIARQFNRGVQGAHLSLLMKIKNFAQDSTQTASILCHGNTRPSFPGPDKGLISLFIMPSHHLELNDYKIVILTMPLPQQKLFVSPLSRLGFGILNTNESVHESPTFTSSPQQMLYENECLYQEHHQYQTTGGYGLYSQTHIGQDMSLFASNQDGQDNSTISDVNKDSEYGNVAQTQSVTMTGGSQEINSLIATPVLPQEESTSPKLPSSSPKRIQ</sequence>
<keyword evidence="3" id="KW-1185">Reference proteome</keyword>
<organism evidence="2 3">
    <name type="scientific">Austropuccinia psidii MF-1</name>
    <dbReference type="NCBI Taxonomy" id="1389203"/>
    <lineage>
        <taxon>Eukaryota</taxon>
        <taxon>Fungi</taxon>
        <taxon>Dikarya</taxon>
        <taxon>Basidiomycota</taxon>
        <taxon>Pucciniomycotina</taxon>
        <taxon>Pucciniomycetes</taxon>
        <taxon>Pucciniales</taxon>
        <taxon>Sphaerophragmiaceae</taxon>
        <taxon>Austropuccinia</taxon>
    </lineage>
</organism>
<gene>
    <name evidence="2" type="ORF">O181_044304</name>
</gene>
<evidence type="ECO:0000313" key="3">
    <source>
        <dbReference type="Proteomes" id="UP000765509"/>
    </source>
</evidence>
<reference evidence="2" key="1">
    <citation type="submission" date="2021-03" db="EMBL/GenBank/DDBJ databases">
        <title>Draft genome sequence of rust myrtle Austropuccinia psidii MF-1, a brazilian biotype.</title>
        <authorList>
            <person name="Quecine M.C."/>
            <person name="Pachon D.M.R."/>
            <person name="Bonatelli M.L."/>
            <person name="Correr F.H."/>
            <person name="Franceschini L.M."/>
            <person name="Leite T.F."/>
            <person name="Margarido G.R.A."/>
            <person name="Almeida C.A."/>
            <person name="Ferrarezi J.A."/>
            <person name="Labate C.A."/>
        </authorList>
    </citation>
    <scope>NUCLEOTIDE SEQUENCE</scope>
    <source>
        <strain evidence="2">MF-1</strain>
    </source>
</reference>
<accession>A0A9Q3DJS3</accession>
<dbReference type="AlphaFoldDB" id="A0A9Q3DJS3"/>
<feature type="region of interest" description="Disordered" evidence="1">
    <location>
        <begin position="218"/>
        <end position="242"/>
    </location>
</feature>
<dbReference type="Proteomes" id="UP000765509">
    <property type="component" value="Unassembled WGS sequence"/>
</dbReference>
<proteinExistence type="predicted"/>
<dbReference type="EMBL" id="AVOT02018017">
    <property type="protein sequence ID" value="MBW0504589.1"/>
    <property type="molecule type" value="Genomic_DNA"/>
</dbReference>
<comment type="caution">
    <text evidence="2">The sequence shown here is derived from an EMBL/GenBank/DDBJ whole genome shotgun (WGS) entry which is preliminary data.</text>
</comment>
<evidence type="ECO:0000256" key="1">
    <source>
        <dbReference type="SAM" id="MobiDB-lite"/>
    </source>
</evidence>
<feature type="compositionally biased region" description="Low complexity" evidence="1">
    <location>
        <begin position="228"/>
        <end position="242"/>
    </location>
</feature>
<protein>
    <submittedName>
        <fullName evidence="2">Uncharacterized protein</fullName>
    </submittedName>
</protein>
<evidence type="ECO:0000313" key="2">
    <source>
        <dbReference type="EMBL" id="MBW0504589.1"/>
    </source>
</evidence>